<comment type="similarity">
    <text evidence="1">Belongs to the short-chain dehydrogenases/reductases (SDR) family.</text>
</comment>
<keyword evidence="3" id="KW-0443">Lipid metabolism</keyword>
<protein>
    <submittedName>
        <fullName evidence="4">3-oxoacyl-[acyl-carrier protein] reductase</fullName>
    </submittedName>
</protein>
<accession>A0A1M5Z2J2</accession>
<dbReference type="Pfam" id="PF13561">
    <property type="entry name" value="adh_short_C2"/>
    <property type="match status" value="1"/>
</dbReference>
<dbReference type="InterPro" id="IPR036291">
    <property type="entry name" value="NAD(P)-bd_dom_sf"/>
</dbReference>
<name>A0A1M5Z2J2_9CLOT</name>
<dbReference type="InterPro" id="IPR020904">
    <property type="entry name" value="Sc_DH/Rdtase_CS"/>
</dbReference>
<dbReference type="RefSeq" id="WP_073019902.1">
    <property type="nucleotide sequence ID" value="NZ_FQXU01000007.1"/>
</dbReference>
<dbReference type="PROSITE" id="PS00061">
    <property type="entry name" value="ADH_SHORT"/>
    <property type="match status" value="1"/>
</dbReference>
<dbReference type="NCBIfam" id="NF005559">
    <property type="entry name" value="PRK07231.1"/>
    <property type="match status" value="1"/>
</dbReference>
<dbReference type="GO" id="GO:0016491">
    <property type="term" value="F:oxidoreductase activity"/>
    <property type="evidence" value="ECO:0007669"/>
    <property type="project" value="UniProtKB-KW"/>
</dbReference>
<dbReference type="NCBIfam" id="NF047420">
    <property type="entry name" value="EF_P_mod_YmfI"/>
    <property type="match status" value="1"/>
</dbReference>
<gene>
    <name evidence="4" type="ORF">SAMN02745941_02486</name>
</gene>
<dbReference type="SUPFAM" id="SSF51735">
    <property type="entry name" value="NAD(P)-binding Rossmann-fold domains"/>
    <property type="match status" value="1"/>
</dbReference>
<dbReference type="GO" id="GO:0032787">
    <property type="term" value="P:monocarboxylic acid metabolic process"/>
    <property type="evidence" value="ECO:0007669"/>
    <property type="project" value="UniProtKB-ARBA"/>
</dbReference>
<dbReference type="AlphaFoldDB" id="A0A1M5Z2J2"/>
<evidence type="ECO:0000313" key="5">
    <source>
        <dbReference type="Proteomes" id="UP000184241"/>
    </source>
</evidence>
<dbReference type="PANTHER" id="PTHR42879:SF2">
    <property type="entry name" value="3-OXOACYL-[ACYL-CARRIER-PROTEIN] REDUCTASE FABG"/>
    <property type="match status" value="1"/>
</dbReference>
<dbReference type="Gene3D" id="3.40.50.720">
    <property type="entry name" value="NAD(P)-binding Rossmann-like Domain"/>
    <property type="match status" value="1"/>
</dbReference>
<evidence type="ECO:0000256" key="3">
    <source>
        <dbReference type="ARBA" id="ARBA00023221"/>
    </source>
</evidence>
<evidence type="ECO:0000256" key="1">
    <source>
        <dbReference type="ARBA" id="ARBA00006484"/>
    </source>
</evidence>
<dbReference type="EMBL" id="FQXU01000007">
    <property type="protein sequence ID" value="SHI18344.1"/>
    <property type="molecule type" value="Genomic_DNA"/>
</dbReference>
<dbReference type="PANTHER" id="PTHR42879">
    <property type="entry name" value="3-OXOACYL-(ACYL-CARRIER-PROTEIN) REDUCTASE"/>
    <property type="match status" value="1"/>
</dbReference>
<keyword evidence="2" id="KW-0560">Oxidoreductase</keyword>
<evidence type="ECO:0000313" key="4">
    <source>
        <dbReference type="EMBL" id="SHI18344.1"/>
    </source>
</evidence>
<dbReference type="NCBIfam" id="NF009466">
    <property type="entry name" value="PRK12826.1-2"/>
    <property type="match status" value="1"/>
</dbReference>
<reference evidence="4 5" key="1">
    <citation type="submission" date="2016-11" db="EMBL/GenBank/DDBJ databases">
        <authorList>
            <person name="Jaros S."/>
            <person name="Januszkiewicz K."/>
            <person name="Wedrychowicz H."/>
        </authorList>
    </citation>
    <scope>NUCLEOTIDE SEQUENCE [LARGE SCALE GENOMIC DNA]</scope>
    <source>
        <strain evidence="4 5">DSM 6191</strain>
    </source>
</reference>
<dbReference type="PRINTS" id="PR00080">
    <property type="entry name" value="SDRFAMILY"/>
</dbReference>
<dbReference type="InterPro" id="IPR002347">
    <property type="entry name" value="SDR_fam"/>
</dbReference>
<dbReference type="GO" id="GO:0008202">
    <property type="term" value="P:steroid metabolic process"/>
    <property type="evidence" value="ECO:0007669"/>
    <property type="project" value="UniProtKB-KW"/>
</dbReference>
<proteinExistence type="inferred from homology"/>
<dbReference type="Proteomes" id="UP000184241">
    <property type="component" value="Unassembled WGS sequence"/>
</dbReference>
<dbReference type="InterPro" id="IPR050259">
    <property type="entry name" value="SDR"/>
</dbReference>
<keyword evidence="3" id="KW-0753">Steroid metabolism</keyword>
<dbReference type="FunFam" id="3.40.50.720:FF:000173">
    <property type="entry name" value="3-oxoacyl-[acyl-carrier protein] reductase"/>
    <property type="match status" value="1"/>
</dbReference>
<organism evidence="4 5">
    <name type="scientific">Clostridium intestinale DSM 6191</name>
    <dbReference type="NCBI Taxonomy" id="1121320"/>
    <lineage>
        <taxon>Bacteria</taxon>
        <taxon>Bacillati</taxon>
        <taxon>Bacillota</taxon>
        <taxon>Clostridia</taxon>
        <taxon>Eubacteriales</taxon>
        <taxon>Clostridiaceae</taxon>
        <taxon>Clostridium</taxon>
    </lineage>
</organism>
<evidence type="ECO:0000256" key="2">
    <source>
        <dbReference type="ARBA" id="ARBA00023002"/>
    </source>
</evidence>
<dbReference type="PRINTS" id="PR00081">
    <property type="entry name" value="GDHRDH"/>
</dbReference>
<sequence>MSSLKGKVAIVTGASSGIGRGIALELSKKGATVVINYKSNKSGAEKTLELLKEAGGYGHIIKADVSIYDECKTLVQEVINSFGKINILINNAGISKVGLFMDMRIEEIYELIDTNMKGTLNMSHAVLPHMTERKQGSIVNISSIWGVQGASCEAVYSSTKGAINSFTKALAKEMAPSNIRINGVAPGVIDTEMNSWMSKEDIESLEMEIPIGRFGKVQEIGEVVSYLCSDESSYLTGQIITVDGGFI</sequence>